<dbReference type="PROSITE" id="PS51007">
    <property type="entry name" value="CYTC"/>
    <property type="match status" value="1"/>
</dbReference>
<gene>
    <name evidence="9" type="ORF">BDD21_2310</name>
</gene>
<feature type="domain" description="Cytochrome c" evidence="8">
    <location>
        <begin position="25"/>
        <end position="103"/>
    </location>
</feature>
<dbReference type="GO" id="GO:0009055">
    <property type="term" value="F:electron transfer activity"/>
    <property type="evidence" value="ECO:0007669"/>
    <property type="project" value="InterPro"/>
</dbReference>
<name>A0A495V681_9GAMM</name>
<evidence type="ECO:0000259" key="8">
    <source>
        <dbReference type="PROSITE" id="PS51007"/>
    </source>
</evidence>
<dbReference type="PANTHER" id="PTHR33751:SF9">
    <property type="entry name" value="CYTOCHROME C4"/>
    <property type="match status" value="1"/>
</dbReference>
<dbReference type="InterPro" id="IPR009056">
    <property type="entry name" value="Cyt_c-like_dom"/>
</dbReference>
<dbReference type="InterPro" id="IPR023155">
    <property type="entry name" value="Cyt_c-552/4"/>
</dbReference>
<dbReference type="Pfam" id="PF13442">
    <property type="entry name" value="Cytochrome_CBB3"/>
    <property type="match status" value="1"/>
</dbReference>
<keyword evidence="7" id="KW-0732">Signal</keyword>
<evidence type="ECO:0000256" key="4">
    <source>
        <dbReference type="ARBA" id="ARBA00022982"/>
    </source>
</evidence>
<dbReference type="SUPFAM" id="SSF48695">
    <property type="entry name" value="Multiheme cytochromes"/>
    <property type="match status" value="1"/>
</dbReference>
<evidence type="ECO:0000256" key="6">
    <source>
        <dbReference type="PROSITE-ProRule" id="PRU00433"/>
    </source>
</evidence>
<dbReference type="GO" id="GO:0020037">
    <property type="term" value="F:heme binding"/>
    <property type="evidence" value="ECO:0007669"/>
    <property type="project" value="InterPro"/>
</dbReference>
<dbReference type="PANTHER" id="PTHR33751">
    <property type="entry name" value="CBB3-TYPE CYTOCHROME C OXIDASE SUBUNIT FIXP"/>
    <property type="match status" value="1"/>
</dbReference>
<feature type="signal peptide" evidence="7">
    <location>
        <begin position="1"/>
        <end position="22"/>
    </location>
</feature>
<dbReference type="InterPro" id="IPR050597">
    <property type="entry name" value="Cytochrome_c_Oxidase_Subunit"/>
</dbReference>
<proteinExistence type="predicted"/>
<keyword evidence="2 6" id="KW-0349">Heme</keyword>
<dbReference type="InterPro" id="IPR036280">
    <property type="entry name" value="Multihaem_cyt_sf"/>
</dbReference>
<dbReference type="Pfam" id="PF13435">
    <property type="entry name" value="Cytochrome_C554"/>
    <property type="match status" value="1"/>
</dbReference>
<reference evidence="9 10" key="1">
    <citation type="submission" date="2018-10" db="EMBL/GenBank/DDBJ databases">
        <title>Genomic Encyclopedia of Archaeal and Bacterial Type Strains, Phase II (KMG-II): from individual species to whole genera.</title>
        <authorList>
            <person name="Goeker M."/>
        </authorList>
    </citation>
    <scope>NUCLEOTIDE SEQUENCE [LARGE SCALE GENOMIC DNA]</scope>
    <source>
        <strain evidence="9 10">DSM 235</strain>
    </source>
</reference>
<keyword evidence="1" id="KW-0813">Transport</keyword>
<dbReference type="RefSeq" id="WP_120797276.1">
    <property type="nucleotide sequence ID" value="NZ_RBXL01000001.1"/>
</dbReference>
<keyword evidence="3 6" id="KW-0479">Metal-binding</keyword>
<comment type="caution">
    <text evidence="9">The sequence shown here is derived from an EMBL/GenBank/DDBJ whole genome shotgun (WGS) entry which is preliminary data.</text>
</comment>
<evidence type="ECO:0000256" key="7">
    <source>
        <dbReference type="SAM" id="SignalP"/>
    </source>
</evidence>
<feature type="chain" id="PRO_5019740662" evidence="7">
    <location>
        <begin position="23"/>
        <end position="503"/>
    </location>
</feature>
<evidence type="ECO:0000313" key="10">
    <source>
        <dbReference type="Proteomes" id="UP000274556"/>
    </source>
</evidence>
<dbReference type="EMBL" id="RBXL01000001">
    <property type="protein sequence ID" value="RKT44906.1"/>
    <property type="molecule type" value="Genomic_DNA"/>
</dbReference>
<dbReference type="Gene3D" id="1.10.1130.10">
    <property type="entry name" value="Flavocytochrome C3, Chain A"/>
    <property type="match status" value="1"/>
</dbReference>
<organism evidence="9 10">
    <name type="scientific">Thiocapsa rosea</name>
    <dbReference type="NCBI Taxonomy" id="69360"/>
    <lineage>
        <taxon>Bacteria</taxon>
        <taxon>Pseudomonadati</taxon>
        <taxon>Pseudomonadota</taxon>
        <taxon>Gammaproteobacteria</taxon>
        <taxon>Chromatiales</taxon>
        <taxon>Chromatiaceae</taxon>
        <taxon>Thiocapsa</taxon>
    </lineage>
</organism>
<evidence type="ECO:0000256" key="2">
    <source>
        <dbReference type="ARBA" id="ARBA00022617"/>
    </source>
</evidence>
<dbReference type="InterPro" id="IPR036909">
    <property type="entry name" value="Cyt_c-like_dom_sf"/>
</dbReference>
<sequence>MRSSMLWLVLAHVVGWSGLAQALTGDVEVGEALANQHCVACHGPGGVGLGPIPSLAGMQAESFQETMKLLRSGKRESTTMGQLSAEMTDQQFADLAAYFSGLEPVTDPLEVQRLHHVSAAACQWCHEDIYRQWAGSMHAKSTALRDPIHEMMYRQEVGDPREEGQLHQRSQRYPVCLQCHAPNAAKDGSTKLDAMAAYSEGVNCVACHQISGYKGVRGEGGALRLGLPAYETSSVLQGPTGYPFDKVRAFEGSDDAGNPHFDKLDAFGQRVSATLPLQGNPSMLRGNDLCLGCHHLRPNPQGVPLCATGDEFEASGAQVTCQSCHMPIADGVAHHGMAGGHDVAQLARAVQLIVDLEPIENGVRANVVMQNQLPHKMPTGAPFRNVQVKVTALDENGKVLWENYTDDPQKEAPDAYLFYQLADDEGKPAMPPVATQVGVDSRLGPHERRVLTYEIPVKPAVVRAEMFYNLVFKGMKPNVMKYTDDETLLEPKRMAFFEARVTP</sequence>
<keyword evidence="10" id="KW-1185">Reference proteome</keyword>
<keyword evidence="5 6" id="KW-0408">Iron</keyword>
<dbReference type="SUPFAM" id="SSF46626">
    <property type="entry name" value="Cytochrome c"/>
    <property type="match status" value="1"/>
</dbReference>
<accession>A0A495V681</accession>
<dbReference type="AlphaFoldDB" id="A0A495V681"/>
<dbReference type="GO" id="GO:0046872">
    <property type="term" value="F:metal ion binding"/>
    <property type="evidence" value="ECO:0007669"/>
    <property type="project" value="UniProtKB-KW"/>
</dbReference>
<dbReference type="OrthoDB" id="9773456at2"/>
<evidence type="ECO:0000313" key="9">
    <source>
        <dbReference type="EMBL" id="RKT44906.1"/>
    </source>
</evidence>
<protein>
    <submittedName>
        <fullName evidence="9">Cytochrome c553</fullName>
    </submittedName>
</protein>
<keyword evidence="4" id="KW-0249">Electron transport</keyword>
<evidence type="ECO:0000256" key="1">
    <source>
        <dbReference type="ARBA" id="ARBA00022448"/>
    </source>
</evidence>
<dbReference type="Gene3D" id="1.10.760.10">
    <property type="entry name" value="Cytochrome c-like domain"/>
    <property type="match status" value="1"/>
</dbReference>
<evidence type="ECO:0000256" key="3">
    <source>
        <dbReference type="ARBA" id="ARBA00022723"/>
    </source>
</evidence>
<dbReference type="Proteomes" id="UP000274556">
    <property type="component" value="Unassembled WGS sequence"/>
</dbReference>
<evidence type="ECO:0000256" key="5">
    <source>
        <dbReference type="ARBA" id="ARBA00023004"/>
    </source>
</evidence>